<comment type="caution">
    <text evidence="1">The sequence shown here is derived from an EMBL/GenBank/DDBJ whole genome shotgun (WGS) entry which is preliminary data.</text>
</comment>
<accession>A0AA88TF97</accession>
<gene>
    <name evidence="1" type="ORF">Q8A67_018979</name>
</gene>
<name>A0AA88TF97_9TELE</name>
<dbReference type="AlphaFoldDB" id="A0AA88TF97"/>
<reference evidence="1" key="1">
    <citation type="submission" date="2023-08" db="EMBL/GenBank/DDBJ databases">
        <title>Chromosome-level Genome Assembly of mud carp (Cirrhinus molitorella).</title>
        <authorList>
            <person name="Liu H."/>
        </authorList>
    </citation>
    <scope>NUCLEOTIDE SEQUENCE</scope>
    <source>
        <strain evidence="1">Prfri</strain>
        <tissue evidence="1">Muscle</tissue>
    </source>
</reference>
<proteinExistence type="predicted"/>
<protein>
    <submittedName>
        <fullName evidence="1">Uncharacterized protein</fullName>
    </submittedName>
</protein>
<dbReference type="EMBL" id="JAUYZG010000018">
    <property type="protein sequence ID" value="KAK2881711.1"/>
    <property type="molecule type" value="Genomic_DNA"/>
</dbReference>
<evidence type="ECO:0000313" key="1">
    <source>
        <dbReference type="EMBL" id="KAK2881711.1"/>
    </source>
</evidence>
<evidence type="ECO:0000313" key="2">
    <source>
        <dbReference type="Proteomes" id="UP001187343"/>
    </source>
</evidence>
<dbReference type="Proteomes" id="UP001187343">
    <property type="component" value="Unassembled WGS sequence"/>
</dbReference>
<keyword evidence="2" id="KW-1185">Reference proteome</keyword>
<sequence length="92" mass="10249">MTGKQDAKCRSYGFLRLQSVIRASFPDEHGPLDYRSRPESRPCVCDGSQGVTSVKEWRAVTDSFFKQTSSEYVSCDVRADHSPNGAAQRMDG</sequence>
<organism evidence="1 2">
    <name type="scientific">Cirrhinus molitorella</name>
    <name type="common">mud carp</name>
    <dbReference type="NCBI Taxonomy" id="172907"/>
    <lineage>
        <taxon>Eukaryota</taxon>
        <taxon>Metazoa</taxon>
        <taxon>Chordata</taxon>
        <taxon>Craniata</taxon>
        <taxon>Vertebrata</taxon>
        <taxon>Euteleostomi</taxon>
        <taxon>Actinopterygii</taxon>
        <taxon>Neopterygii</taxon>
        <taxon>Teleostei</taxon>
        <taxon>Ostariophysi</taxon>
        <taxon>Cypriniformes</taxon>
        <taxon>Cyprinidae</taxon>
        <taxon>Labeoninae</taxon>
        <taxon>Labeonini</taxon>
        <taxon>Cirrhinus</taxon>
    </lineage>
</organism>